<evidence type="ECO:0000256" key="5">
    <source>
        <dbReference type="SAM" id="Phobius"/>
    </source>
</evidence>
<sequence length="380" mass="39691">MSTHQSTPPRGAADRGTPSFAHSVGLVAGREITMRLRSKAFLISTGILMLAVLASVVIGGLVSQNPDQTKVALIGTSADAASAAIAQAEGLEGVTADSREDAEQMLRDGEVSAIVVPSEAADAANPVTVIGLDQPPGDVVGALSIRPEVVLLEQASQDSFLIYLVALGFGLVFFMSAITFGSTIASSVVEEKQTRIVEILMSTIPVRALLAGKVVGNSAMAFLQIVAIAVLAILGMVVTSQKVLLGTLGASVIWFIVFFAVGFVMLSALFAATASMVSRAEDIGSVTSPVTMLVMLPYFLVILFNDNPLVLGIMSYVPFSAPVGMPMRVFLGTAEWWEPLLSLAILVATTVLVLALGSRIYSNSLLRLGARVKLAEALKG</sequence>
<organism evidence="7 8">
    <name type="scientific">Microterricola gilva</name>
    <dbReference type="NCBI Taxonomy" id="393267"/>
    <lineage>
        <taxon>Bacteria</taxon>
        <taxon>Bacillati</taxon>
        <taxon>Actinomycetota</taxon>
        <taxon>Actinomycetes</taxon>
        <taxon>Micrococcales</taxon>
        <taxon>Microbacteriaceae</taxon>
        <taxon>Microterricola</taxon>
    </lineage>
</organism>
<dbReference type="GO" id="GO:0140359">
    <property type="term" value="F:ABC-type transporter activity"/>
    <property type="evidence" value="ECO:0007669"/>
    <property type="project" value="InterPro"/>
</dbReference>
<dbReference type="EMBL" id="SHLC01000001">
    <property type="protein sequence ID" value="RZU63747.1"/>
    <property type="molecule type" value="Genomic_DNA"/>
</dbReference>
<name>A0A4Q8AH69_9MICO</name>
<dbReference type="OrthoDB" id="3268959at2"/>
<keyword evidence="2 5" id="KW-0812">Transmembrane</keyword>
<evidence type="ECO:0000256" key="4">
    <source>
        <dbReference type="ARBA" id="ARBA00023136"/>
    </source>
</evidence>
<accession>A0A4Q8AH69</accession>
<proteinExistence type="predicted"/>
<keyword evidence="4 5" id="KW-0472">Membrane</keyword>
<dbReference type="PANTHER" id="PTHR43471">
    <property type="entry name" value="ABC TRANSPORTER PERMEASE"/>
    <property type="match status" value="1"/>
</dbReference>
<protein>
    <submittedName>
        <fullName evidence="7">ABC-2 type transport system permease protein</fullName>
    </submittedName>
</protein>
<comment type="subcellular location">
    <subcellularLocation>
        <location evidence="1">Membrane</location>
        <topology evidence="1">Multi-pass membrane protein</topology>
    </subcellularLocation>
</comment>
<feature type="transmembrane region" description="Helical" evidence="5">
    <location>
        <begin position="252"/>
        <end position="277"/>
    </location>
</feature>
<dbReference type="GO" id="GO:0016020">
    <property type="term" value="C:membrane"/>
    <property type="evidence" value="ECO:0007669"/>
    <property type="project" value="UniProtKB-SubCell"/>
</dbReference>
<comment type="caution">
    <text evidence="7">The sequence shown here is derived from an EMBL/GenBank/DDBJ whole genome shotgun (WGS) entry which is preliminary data.</text>
</comment>
<feature type="transmembrane region" description="Helical" evidence="5">
    <location>
        <begin position="316"/>
        <end position="334"/>
    </location>
</feature>
<feature type="transmembrane region" description="Helical" evidence="5">
    <location>
        <begin position="283"/>
        <end position="304"/>
    </location>
</feature>
<dbReference type="RefSeq" id="WP_130504377.1">
    <property type="nucleotide sequence ID" value="NZ_SHLC01000001.1"/>
</dbReference>
<dbReference type="InterPro" id="IPR013525">
    <property type="entry name" value="ABC2_TM"/>
</dbReference>
<evidence type="ECO:0000313" key="7">
    <source>
        <dbReference type="EMBL" id="RZU63747.1"/>
    </source>
</evidence>
<evidence type="ECO:0000256" key="1">
    <source>
        <dbReference type="ARBA" id="ARBA00004141"/>
    </source>
</evidence>
<dbReference type="AlphaFoldDB" id="A0A4Q8AH69"/>
<evidence type="ECO:0000259" key="6">
    <source>
        <dbReference type="Pfam" id="PF12698"/>
    </source>
</evidence>
<feature type="transmembrane region" description="Helical" evidence="5">
    <location>
        <begin position="221"/>
        <end position="240"/>
    </location>
</feature>
<evidence type="ECO:0000256" key="3">
    <source>
        <dbReference type="ARBA" id="ARBA00022989"/>
    </source>
</evidence>
<keyword evidence="3 5" id="KW-1133">Transmembrane helix</keyword>
<feature type="transmembrane region" description="Helical" evidence="5">
    <location>
        <begin position="160"/>
        <end position="184"/>
    </location>
</feature>
<feature type="transmembrane region" description="Helical" evidence="5">
    <location>
        <begin position="40"/>
        <end position="62"/>
    </location>
</feature>
<reference evidence="7 8" key="1">
    <citation type="submission" date="2019-02" db="EMBL/GenBank/DDBJ databases">
        <title>Sequencing the genomes of 1000 actinobacteria strains.</title>
        <authorList>
            <person name="Klenk H.-P."/>
        </authorList>
    </citation>
    <scope>NUCLEOTIDE SEQUENCE [LARGE SCALE GENOMIC DNA]</scope>
    <source>
        <strain evidence="7 8">DSM 18319</strain>
    </source>
</reference>
<gene>
    <name evidence="7" type="ORF">EV379_0036</name>
</gene>
<dbReference type="PANTHER" id="PTHR43471:SF3">
    <property type="entry name" value="ABC TRANSPORTER PERMEASE PROTEIN NATB"/>
    <property type="match status" value="1"/>
</dbReference>
<evidence type="ECO:0000313" key="8">
    <source>
        <dbReference type="Proteomes" id="UP000291483"/>
    </source>
</evidence>
<feature type="transmembrane region" description="Helical" evidence="5">
    <location>
        <begin position="340"/>
        <end position="361"/>
    </location>
</feature>
<dbReference type="Proteomes" id="UP000291483">
    <property type="component" value="Unassembled WGS sequence"/>
</dbReference>
<feature type="domain" description="ABC-2 type transporter transmembrane" evidence="6">
    <location>
        <begin position="156"/>
        <end position="357"/>
    </location>
</feature>
<evidence type="ECO:0000256" key="2">
    <source>
        <dbReference type="ARBA" id="ARBA00022692"/>
    </source>
</evidence>
<dbReference type="Pfam" id="PF12698">
    <property type="entry name" value="ABC2_membrane_3"/>
    <property type="match status" value="1"/>
</dbReference>
<keyword evidence="8" id="KW-1185">Reference proteome</keyword>